<evidence type="ECO:0000256" key="2">
    <source>
        <dbReference type="ARBA" id="ARBA00022741"/>
    </source>
</evidence>
<protein>
    <recommendedName>
        <fullName evidence="5">biotin--[biotin carboxyl-carrier protein] ligase</fullName>
        <ecNumber evidence="5">6.3.4.15</ecNumber>
    </recommendedName>
</protein>
<dbReference type="Pfam" id="PF02237">
    <property type="entry name" value="BPL_C"/>
    <property type="match status" value="1"/>
</dbReference>
<dbReference type="Gene3D" id="2.30.30.100">
    <property type="match status" value="1"/>
</dbReference>
<dbReference type="PANTHER" id="PTHR12835">
    <property type="entry name" value="BIOTIN PROTEIN LIGASE"/>
    <property type="match status" value="1"/>
</dbReference>
<dbReference type="InterPro" id="IPR045864">
    <property type="entry name" value="aa-tRNA-synth_II/BPL/LPL"/>
</dbReference>
<dbReference type="CDD" id="cd16442">
    <property type="entry name" value="BPL"/>
    <property type="match status" value="1"/>
</dbReference>
<feature type="domain" description="BPL/LPL catalytic" evidence="6">
    <location>
        <begin position="1"/>
        <end position="171"/>
    </location>
</feature>
<keyword evidence="2" id="KW-0547">Nucleotide-binding</keyword>
<dbReference type="GO" id="GO:0004077">
    <property type="term" value="F:biotin--[biotin carboxyl-carrier protein] ligase activity"/>
    <property type="evidence" value="ECO:0007669"/>
    <property type="project" value="UniProtKB-EC"/>
</dbReference>
<dbReference type="GO" id="GO:0009249">
    <property type="term" value="P:protein lipoylation"/>
    <property type="evidence" value="ECO:0007669"/>
    <property type="project" value="UniProtKB-ARBA"/>
</dbReference>
<keyword evidence="4" id="KW-0092">Biotin</keyword>
<dbReference type="InterPro" id="IPR004143">
    <property type="entry name" value="BPL_LPL_catalytic"/>
</dbReference>
<dbReference type="SUPFAM" id="SSF55681">
    <property type="entry name" value="Class II aaRS and biotin synthetases"/>
    <property type="match status" value="1"/>
</dbReference>
<accession>D4YRU6</accession>
<gene>
    <name evidence="7" type="primary">birA1</name>
    <name evidence="7" type="ORF">HMPREF0493_0224</name>
</gene>
<evidence type="ECO:0000313" key="8">
    <source>
        <dbReference type="Proteomes" id="UP000004069"/>
    </source>
</evidence>
<evidence type="ECO:0000256" key="3">
    <source>
        <dbReference type="ARBA" id="ARBA00022840"/>
    </source>
</evidence>
<dbReference type="eggNOG" id="COG0340">
    <property type="taxonomic scope" value="Bacteria"/>
</dbReference>
<dbReference type="PROSITE" id="PS51733">
    <property type="entry name" value="BPL_LPL_CATALYTIC"/>
    <property type="match status" value="1"/>
</dbReference>
<evidence type="ECO:0000259" key="6">
    <source>
        <dbReference type="PROSITE" id="PS51733"/>
    </source>
</evidence>
<keyword evidence="8" id="KW-1185">Reference proteome</keyword>
<dbReference type="Proteomes" id="UP000004069">
    <property type="component" value="Unassembled WGS sequence"/>
</dbReference>
<dbReference type="GO" id="GO:0005737">
    <property type="term" value="C:cytoplasm"/>
    <property type="evidence" value="ECO:0007669"/>
    <property type="project" value="TreeGrafter"/>
</dbReference>
<dbReference type="EC" id="6.3.4.15" evidence="5"/>
<dbReference type="InterPro" id="IPR003142">
    <property type="entry name" value="BPL_C"/>
</dbReference>
<sequence length="235" mass="26416">MQVFHFEQVSSTQDLAKEYLKNNPNGIAAAFVADSQTNGYGKQGRDFYSPAKTGMYFSIALPKFDLDSAKAGLMTPFIAVKIVEVLQKLFPNKSFKLKWVNDIYLNQRKIAGILVEKVAVGLVVGFGINLTTTKFPKAIAKKAGSIDQSFDREKLEQFLIKNVLFAVQNYDQIDFLDEYRKLSCVIGRQVSLHQGQKRYAGLVVNIDDQGCLLVDIQHRLLHFSSGEIDKVDLEK</sequence>
<dbReference type="NCBIfam" id="TIGR00121">
    <property type="entry name" value="birA_ligase"/>
    <property type="match status" value="1"/>
</dbReference>
<evidence type="ECO:0000313" key="7">
    <source>
        <dbReference type="EMBL" id="EFG56176.1"/>
    </source>
</evidence>
<dbReference type="AlphaFoldDB" id="D4YRU6"/>
<reference evidence="7 8" key="1">
    <citation type="submission" date="2010-04" db="EMBL/GenBank/DDBJ databases">
        <authorList>
            <person name="Muzny D."/>
            <person name="Qin X."/>
            <person name="Deng J."/>
            <person name="Jiang H."/>
            <person name="Liu Y."/>
            <person name="Qu J."/>
            <person name="Song X.-Z."/>
            <person name="Zhang L."/>
            <person name="Thornton R."/>
            <person name="Coyle M."/>
            <person name="Francisco L."/>
            <person name="Jackson L."/>
            <person name="Javaid M."/>
            <person name="Korchina V."/>
            <person name="Kovar C."/>
            <person name="Mata R."/>
            <person name="Mathew T."/>
            <person name="Ngo R."/>
            <person name="Nguyen L."/>
            <person name="Nguyen N."/>
            <person name="Okwuonu G."/>
            <person name="Ongeri F."/>
            <person name="Pham C."/>
            <person name="Simmons D."/>
            <person name="Wilczek-Boney K."/>
            <person name="Hale W."/>
            <person name="Jakkamsetti A."/>
            <person name="Pham P."/>
            <person name="Ruth R."/>
            <person name="San Lucas F."/>
            <person name="Warren J."/>
            <person name="Zhang J."/>
            <person name="Zhao Z."/>
            <person name="Zhou C."/>
            <person name="Zhu D."/>
            <person name="Lee S."/>
            <person name="Bess C."/>
            <person name="Blankenburg K."/>
            <person name="Forbes L."/>
            <person name="Fu Q."/>
            <person name="Gubbala S."/>
            <person name="Hirani K."/>
            <person name="Jayaseelan J.C."/>
            <person name="Lara F."/>
            <person name="Munidasa M."/>
            <person name="Palculict T."/>
            <person name="Patil S."/>
            <person name="Pu L.-L."/>
            <person name="Saada N."/>
            <person name="Tang L."/>
            <person name="Weissenberger G."/>
            <person name="Zhu Y."/>
            <person name="Hemphill L."/>
            <person name="Shang Y."/>
            <person name="Youmans B."/>
            <person name="Ayvaz T."/>
            <person name="Ross M."/>
            <person name="Santibanez J."/>
            <person name="Aqrawi P."/>
            <person name="Gross S."/>
            <person name="Joshi V."/>
            <person name="Fowler G."/>
            <person name="Nazareth L."/>
            <person name="Reid J."/>
            <person name="Worley K."/>
            <person name="Petrosino J."/>
            <person name="Highlander S."/>
            <person name="Gibbs R."/>
        </authorList>
    </citation>
    <scope>NUCLEOTIDE SEQUENCE [LARGE SCALE GENOMIC DNA]</scope>
    <source>
        <strain evidence="7 8">DSM 11664</strain>
    </source>
</reference>
<evidence type="ECO:0000256" key="1">
    <source>
        <dbReference type="ARBA" id="ARBA00022598"/>
    </source>
</evidence>
<dbReference type="GO" id="GO:0016740">
    <property type="term" value="F:transferase activity"/>
    <property type="evidence" value="ECO:0007669"/>
    <property type="project" value="UniProtKB-ARBA"/>
</dbReference>
<dbReference type="RefSeq" id="WP_006351378.1">
    <property type="nucleotide sequence ID" value="NZ_ADNY01000010.1"/>
</dbReference>
<dbReference type="Gene3D" id="3.30.930.10">
    <property type="entry name" value="Bira Bifunctional Protein, Domain 2"/>
    <property type="match status" value="1"/>
</dbReference>
<keyword evidence="1 7" id="KW-0436">Ligase</keyword>
<dbReference type="OrthoDB" id="9807064at2"/>
<dbReference type="PANTHER" id="PTHR12835:SF5">
    <property type="entry name" value="BIOTIN--PROTEIN LIGASE"/>
    <property type="match status" value="1"/>
</dbReference>
<evidence type="ECO:0000256" key="5">
    <source>
        <dbReference type="ARBA" id="ARBA00024227"/>
    </source>
</evidence>
<dbReference type="InterPro" id="IPR004408">
    <property type="entry name" value="Biotin_CoA_COase_ligase"/>
</dbReference>
<keyword evidence="3" id="KW-0067">ATP-binding</keyword>
<dbReference type="EMBL" id="ADNY01000010">
    <property type="protein sequence ID" value="EFG56176.1"/>
    <property type="molecule type" value="Genomic_DNA"/>
</dbReference>
<dbReference type="GO" id="GO:0005524">
    <property type="term" value="F:ATP binding"/>
    <property type="evidence" value="ECO:0007669"/>
    <property type="project" value="UniProtKB-KW"/>
</dbReference>
<name>D4YRU6_9LACO</name>
<dbReference type="Pfam" id="PF03099">
    <property type="entry name" value="BPL_LplA_LipB"/>
    <property type="match status" value="1"/>
</dbReference>
<proteinExistence type="predicted"/>
<organism evidence="7 8">
    <name type="scientific">Lactobacillus amylolyticus DSM 11664</name>
    <dbReference type="NCBI Taxonomy" id="585524"/>
    <lineage>
        <taxon>Bacteria</taxon>
        <taxon>Bacillati</taxon>
        <taxon>Bacillota</taxon>
        <taxon>Bacilli</taxon>
        <taxon>Lactobacillales</taxon>
        <taxon>Lactobacillaceae</taxon>
        <taxon>Lactobacillus</taxon>
    </lineage>
</organism>
<dbReference type="SUPFAM" id="SSF50037">
    <property type="entry name" value="C-terminal domain of transcriptional repressors"/>
    <property type="match status" value="1"/>
</dbReference>
<dbReference type="PATRIC" id="fig|585524.9.peg.391"/>
<comment type="caution">
    <text evidence="7">The sequence shown here is derived from an EMBL/GenBank/DDBJ whole genome shotgun (WGS) entry which is preliminary data.</text>
</comment>
<dbReference type="InterPro" id="IPR008988">
    <property type="entry name" value="Transcriptional_repressor_C"/>
</dbReference>
<evidence type="ECO:0000256" key="4">
    <source>
        <dbReference type="ARBA" id="ARBA00023267"/>
    </source>
</evidence>